<dbReference type="RefSeq" id="WP_154279900.1">
    <property type="nucleotide sequence ID" value="NZ_JBHUJQ010000001.1"/>
</dbReference>
<dbReference type="Pfam" id="PF13692">
    <property type="entry name" value="Glyco_trans_1_4"/>
    <property type="match status" value="1"/>
</dbReference>
<dbReference type="PANTHER" id="PTHR12526">
    <property type="entry name" value="GLYCOSYLTRANSFERASE"/>
    <property type="match status" value="1"/>
</dbReference>
<dbReference type="SUPFAM" id="SSF53756">
    <property type="entry name" value="UDP-Glycosyltransferase/glycogen phosphorylase"/>
    <property type="match status" value="1"/>
</dbReference>
<sequence>MSILNNRDIIVVGQQPWDTAIGSNCKDLALEFSKNNRVLYINAPLDRRTSFQQKDAETVKKRLRIIAGKEEGLEQVSPNLWVYYPKIIVESINWIKIVPLFRWLNKLNNQKFARDINFASRKLNFENFILFNDNDIFRSFHLKELLNPALSVYYSRDYIIATPYWQYHGKYLEPRLIEKSDLCVANSVFLANYCRKYNPNSFYVGQGCDFTLFRNDVHIPIPEDLSTIKGPILGYVGAILSIRLDEEILLHLAKERPDWSIVLVGPEDDDFKKSELHHMGNVHFLGSKKTETLAAYINGFDVCLNPQTINPLTIGNYPRKIDEYLAMGKPAIATKTEAMSIFEHHVYLAETKEDYVALAEKALAENSEDISRERVNFAHTHTWEENVAQIYKAINEVSNSVTGDKS</sequence>
<dbReference type="GO" id="GO:0016740">
    <property type="term" value="F:transferase activity"/>
    <property type="evidence" value="ECO:0007669"/>
    <property type="project" value="UniProtKB-KW"/>
</dbReference>
<proteinExistence type="predicted"/>
<keyword evidence="1" id="KW-0808">Transferase</keyword>
<name>A0A7K0FVW6_9SPHI</name>
<keyword evidence="2" id="KW-1185">Reference proteome</keyword>
<evidence type="ECO:0000313" key="2">
    <source>
        <dbReference type="Proteomes" id="UP000487757"/>
    </source>
</evidence>
<accession>A0A7K0FVW6</accession>
<organism evidence="1 2">
    <name type="scientific">Pedobacter petrophilus</name>
    <dbReference type="NCBI Taxonomy" id="1908241"/>
    <lineage>
        <taxon>Bacteria</taxon>
        <taxon>Pseudomonadati</taxon>
        <taxon>Bacteroidota</taxon>
        <taxon>Sphingobacteriia</taxon>
        <taxon>Sphingobacteriales</taxon>
        <taxon>Sphingobacteriaceae</taxon>
        <taxon>Pedobacter</taxon>
    </lineage>
</organism>
<dbReference type="AlphaFoldDB" id="A0A7K0FVW6"/>
<dbReference type="Gene3D" id="3.40.50.2000">
    <property type="entry name" value="Glycogen Phosphorylase B"/>
    <property type="match status" value="1"/>
</dbReference>
<reference evidence="1 2" key="1">
    <citation type="submission" date="2019-11" db="EMBL/GenBank/DDBJ databases">
        <title>Pedobacter petrophilus genome.</title>
        <authorList>
            <person name="Feldbauer M.J."/>
            <person name="Newman J.D."/>
        </authorList>
    </citation>
    <scope>NUCLEOTIDE SEQUENCE [LARGE SCALE GENOMIC DNA]</scope>
    <source>
        <strain evidence="1 2">LMG 29686</strain>
    </source>
</reference>
<dbReference type="OrthoDB" id="9816564at2"/>
<comment type="caution">
    <text evidence="1">The sequence shown here is derived from an EMBL/GenBank/DDBJ whole genome shotgun (WGS) entry which is preliminary data.</text>
</comment>
<dbReference type="Gene3D" id="3.40.50.11010">
    <property type="match status" value="1"/>
</dbReference>
<dbReference type="Proteomes" id="UP000487757">
    <property type="component" value="Unassembled WGS sequence"/>
</dbReference>
<gene>
    <name evidence="1" type="ORF">GJU39_06565</name>
</gene>
<dbReference type="EMBL" id="WKKH01000007">
    <property type="protein sequence ID" value="MRX75747.1"/>
    <property type="molecule type" value="Genomic_DNA"/>
</dbReference>
<evidence type="ECO:0000313" key="1">
    <source>
        <dbReference type="EMBL" id="MRX75747.1"/>
    </source>
</evidence>
<protein>
    <submittedName>
        <fullName evidence="1">Glycosyltransferase</fullName>
    </submittedName>
</protein>